<gene>
    <name evidence="1" type="ORF">E3O10_11335</name>
</gene>
<dbReference type="STRING" id="1424661.SAMN05216281_10144"/>
<dbReference type="EMBL" id="SOFF01000031">
    <property type="protein sequence ID" value="TFB88403.1"/>
    <property type="molecule type" value="Genomic_DNA"/>
</dbReference>
<keyword evidence="2" id="KW-1185">Reference proteome</keyword>
<evidence type="ECO:0000313" key="2">
    <source>
        <dbReference type="Proteomes" id="UP000297654"/>
    </source>
</evidence>
<accession>A0A1H8A878</accession>
<evidence type="ECO:0000313" key="1">
    <source>
        <dbReference type="EMBL" id="TFB88403.1"/>
    </source>
</evidence>
<organism evidence="1 2">
    <name type="scientific">Cryobacterium luteum</name>
    <dbReference type="NCBI Taxonomy" id="1424661"/>
    <lineage>
        <taxon>Bacteria</taxon>
        <taxon>Bacillati</taxon>
        <taxon>Actinomycetota</taxon>
        <taxon>Actinomycetes</taxon>
        <taxon>Micrococcales</taxon>
        <taxon>Microbacteriaceae</taxon>
        <taxon>Cryobacterium</taxon>
    </lineage>
</organism>
<sequence>MSGWSINAPGVQSVLASVETAATELSSALDGMSTAFSELSSGAGSGLADVPAAVQALITSEQNRLIAIGNRITAGSLGASTATIGYVQGDEEMAATAQAAASQAASSGDLSFFTGAS</sequence>
<dbReference type="OrthoDB" id="4829084at2"/>
<proteinExistence type="predicted"/>
<name>A0A1H8A878_9MICO</name>
<evidence type="ECO:0008006" key="3">
    <source>
        <dbReference type="Google" id="ProtNLM"/>
    </source>
</evidence>
<comment type="caution">
    <text evidence="1">The sequence shown here is derived from an EMBL/GenBank/DDBJ whole genome shotgun (WGS) entry which is preliminary data.</text>
</comment>
<dbReference type="AlphaFoldDB" id="A0A1H8A878"/>
<dbReference type="Proteomes" id="UP000297654">
    <property type="component" value="Unassembled WGS sequence"/>
</dbReference>
<reference evidence="1 2" key="1">
    <citation type="submission" date="2019-03" db="EMBL/GenBank/DDBJ databases">
        <title>Genomics of glacier-inhabiting Cryobacterium strains.</title>
        <authorList>
            <person name="Liu Q."/>
            <person name="Xin Y.-H."/>
        </authorList>
    </citation>
    <scope>NUCLEOTIDE SEQUENCE [LARGE SCALE GENOMIC DNA]</scope>
    <source>
        <strain evidence="1 2">Hh15</strain>
    </source>
</reference>
<dbReference type="InterPro" id="IPR045436">
    <property type="entry name" value="DUF6507"/>
</dbReference>
<dbReference type="RefSeq" id="WP_092106084.1">
    <property type="nucleotide sequence ID" value="NZ_FOCN01000001.1"/>
</dbReference>
<protein>
    <recommendedName>
        <fullName evidence="3">PE family protein</fullName>
    </recommendedName>
</protein>
<dbReference type="Pfam" id="PF20117">
    <property type="entry name" value="DUF6507"/>
    <property type="match status" value="1"/>
</dbReference>